<dbReference type="GO" id="GO:0005635">
    <property type="term" value="C:nuclear envelope"/>
    <property type="evidence" value="ECO:0007669"/>
    <property type="project" value="TreeGrafter"/>
</dbReference>
<keyword evidence="6" id="KW-0131">Cell cycle</keyword>
<evidence type="ECO:0000256" key="8">
    <source>
        <dbReference type="SAM" id="MobiDB-lite"/>
    </source>
</evidence>
<dbReference type="EMBL" id="GDHC01015971">
    <property type="protein sequence ID" value="JAQ02658.1"/>
    <property type="molecule type" value="Transcribed_RNA"/>
</dbReference>
<dbReference type="Gene3D" id="3.30.457.60">
    <property type="match status" value="1"/>
</dbReference>
<feature type="coiled-coil region" evidence="7">
    <location>
        <begin position="256"/>
        <end position="317"/>
    </location>
</feature>
<dbReference type="EMBL" id="GDHC01010537">
    <property type="protein sequence ID" value="JAQ08092.1"/>
    <property type="molecule type" value="Transcribed_RNA"/>
</dbReference>
<keyword evidence="3" id="KW-0132">Cell division</keyword>
<evidence type="ECO:0000256" key="2">
    <source>
        <dbReference type="ARBA" id="ARBA00008029"/>
    </source>
</evidence>
<dbReference type="Gene3D" id="1.20.5.170">
    <property type="match status" value="1"/>
</dbReference>
<organism evidence="9">
    <name type="scientific">Lygus hesperus</name>
    <name type="common">Western plant bug</name>
    <dbReference type="NCBI Taxonomy" id="30085"/>
    <lineage>
        <taxon>Eukaryota</taxon>
        <taxon>Metazoa</taxon>
        <taxon>Ecdysozoa</taxon>
        <taxon>Arthropoda</taxon>
        <taxon>Hexapoda</taxon>
        <taxon>Insecta</taxon>
        <taxon>Pterygota</taxon>
        <taxon>Neoptera</taxon>
        <taxon>Paraneoptera</taxon>
        <taxon>Hemiptera</taxon>
        <taxon>Heteroptera</taxon>
        <taxon>Panheteroptera</taxon>
        <taxon>Cimicomorpha</taxon>
        <taxon>Miridae</taxon>
        <taxon>Mirini</taxon>
        <taxon>Lygus</taxon>
    </lineage>
</organism>
<dbReference type="AlphaFoldDB" id="A0A146L2P0"/>
<dbReference type="Pfam" id="PF05557">
    <property type="entry name" value="MAD"/>
    <property type="match status" value="1"/>
</dbReference>
<evidence type="ECO:0000313" key="11">
    <source>
        <dbReference type="EMBL" id="JAQ10397.1"/>
    </source>
</evidence>
<dbReference type="GO" id="GO:0051301">
    <property type="term" value="P:cell division"/>
    <property type="evidence" value="ECO:0007669"/>
    <property type="project" value="UniProtKB-KW"/>
</dbReference>
<evidence type="ECO:0000256" key="4">
    <source>
        <dbReference type="ARBA" id="ARBA00022776"/>
    </source>
</evidence>
<dbReference type="SUPFAM" id="SSF75704">
    <property type="entry name" value="Mitotic arrest deficient-like 1, Mad1"/>
    <property type="match status" value="1"/>
</dbReference>
<comment type="similarity">
    <text evidence="2">Belongs to the MAD1 family.</text>
</comment>
<name>A0A146L2P0_LYGHE</name>
<protein>
    <submittedName>
        <fullName evidence="9">Mitotic spindle assembly checkpoint protein MAD1</fullName>
    </submittedName>
</protein>
<dbReference type="EMBL" id="GDHC01003727">
    <property type="protein sequence ID" value="JAQ14902.1"/>
    <property type="molecule type" value="Transcribed_RNA"/>
</dbReference>
<evidence type="ECO:0000313" key="12">
    <source>
        <dbReference type="EMBL" id="JAQ14902.1"/>
    </source>
</evidence>
<feature type="coiled-coil region" evidence="7">
    <location>
        <begin position="477"/>
        <end position="568"/>
    </location>
</feature>
<evidence type="ECO:0000313" key="10">
    <source>
        <dbReference type="EMBL" id="JAQ08092.1"/>
    </source>
</evidence>
<keyword evidence="5" id="KW-0539">Nucleus</keyword>
<accession>A0A146L2P0</accession>
<evidence type="ECO:0000256" key="7">
    <source>
        <dbReference type="SAM" id="Coils"/>
    </source>
</evidence>
<feature type="coiled-coil region" evidence="7">
    <location>
        <begin position="98"/>
        <end position="231"/>
    </location>
</feature>
<keyword evidence="7" id="KW-0175">Coiled coil</keyword>
<feature type="coiled-coil region" evidence="7">
    <location>
        <begin position="418"/>
        <end position="445"/>
    </location>
</feature>
<evidence type="ECO:0000256" key="1">
    <source>
        <dbReference type="ARBA" id="ARBA00004123"/>
    </source>
</evidence>
<evidence type="ECO:0000313" key="9">
    <source>
        <dbReference type="EMBL" id="JAQ02658.1"/>
    </source>
</evidence>
<dbReference type="GO" id="GO:0051315">
    <property type="term" value="P:attachment of mitotic spindle microtubules to kinetochore"/>
    <property type="evidence" value="ECO:0007669"/>
    <property type="project" value="TreeGrafter"/>
</dbReference>
<reference evidence="9" key="1">
    <citation type="journal article" date="2016" name="Gigascience">
        <title>De novo construction of an expanded transcriptome assembly for the western tarnished plant bug, Lygus hesperus.</title>
        <authorList>
            <person name="Tassone E.E."/>
            <person name="Geib S.M."/>
            <person name="Hall B."/>
            <person name="Fabrick J.A."/>
            <person name="Brent C.S."/>
            <person name="Hull J.J."/>
        </authorList>
    </citation>
    <scope>NUCLEOTIDE SEQUENCE</scope>
</reference>
<evidence type="ECO:0000256" key="6">
    <source>
        <dbReference type="ARBA" id="ARBA00023306"/>
    </source>
</evidence>
<feature type="region of interest" description="Disordered" evidence="8">
    <location>
        <begin position="36"/>
        <end position="60"/>
    </location>
</feature>
<dbReference type="GO" id="GO:0007094">
    <property type="term" value="P:mitotic spindle assembly checkpoint signaling"/>
    <property type="evidence" value="ECO:0007669"/>
    <property type="project" value="InterPro"/>
</dbReference>
<dbReference type="PANTHER" id="PTHR23168">
    <property type="entry name" value="MITOTIC SPINDLE ASSEMBLY CHECKPOINT PROTEIN MAD1 MITOTIC ARREST DEFICIENT-LIKE PROTEIN 1"/>
    <property type="match status" value="1"/>
</dbReference>
<dbReference type="GO" id="GO:0072686">
    <property type="term" value="C:mitotic spindle"/>
    <property type="evidence" value="ECO:0007669"/>
    <property type="project" value="TreeGrafter"/>
</dbReference>
<keyword evidence="4" id="KW-0498">Mitosis</keyword>
<evidence type="ECO:0000256" key="3">
    <source>
        <dbReference type="ARBA" id="ARBA00022618"/>
    </source>
</evidence>
<sequence>MERDPLNLNQFLQDFRDREDKSSFFTRARKSGFPYPLDSTPSLRFRDSTTSASGNKRPFDDTVLNMNDSLIKRKRRLTLDDSAGSDSLNTTVGTPWETKHMRSALAQARAEVKSLESKVGEISGKLKETILQQEHERNTYKSNLDRERTTINDLEKRIRLLKRREEKMRTDLSEALQHVNQDRDDYENKMVQYHKENSELKQQIIECDAEKKRLELETKTVQMECARLKSDLGSANDQVAAVSAQMSQLRNSLKESESVKSALADSLQRVKELESELHSQSENAAVVQAQQAKLMKYSELERQLKSLTNLNTKLKESSKHSFYLETVVDGLKDRLAMVETTERELMEMRVQCGLVEAKLDEYKRAVDDVLGAGGTPTQLVHYIRKVQEESLEVANRHSQLQCRLKSLEETKATADTVTSKLNDEINNLKKELESCNANFRRLKKQNALITWERNDLRSLVDSCQKEVTLGGLHDPRTEALEKLVEGYRKKLEQIENDPSLAPSSSTNTADAAELRKLKKENELLRQKLIKLELESEQEVNKKVDPAQVKKLMDENLKLKEKVDQMEYEMEHRALRGDFNVQNTKILHFKLNPTSQAIEQRTDELEKLRTEVAQLRERLRLVSEGEVQDLTQNVANIINEDTTKELQELREKVKNQDLANQRLTEAFKSTSREFREAIYALLGFKIDGLKNKTYRLCSLYSDSPQQFLLFKMNSSGGMELLETEFSRTLTELVEQILVPHNSIPLFLASLNIDLFKRYSTTMMESTVQLSRN</sequence>
<dbReference type="PANTHER" id="PTHR23168:SF0">
    <property type="entry name" value="MITOTIC SPINDLE ASSEMBLY CHECKPOINT PROTEIN MAD1"/>
    <property type="match status" value="1"/>
</dbReference>
<dbReference type="GO" id="GO:0000776">
    <property type="term" value="C:kinetochore"/>
    <property type="evidence" value="ECO:0007669"/>
    <property type="project" value="TreeGrafter"/>
</dbReference>
<evidence type="ECO:0000256" key="5">
    <source>
        <dbReference type="ARBA" id="ARBA00023242"/>
    </source>
</evidence>
<dbReference type="Gene3D" id="6.10.250.90">
    <property type="match status" value="1"/>
</dbReference>
<dbReference type="InterPro" id="IPR008672">
    <property type="entry name" value="Mad1"/>
</dbReference>
<comment type="subcellular location">
    <subcellularLocation>
        <location evidence="1">Nucleus</location>
    </subcellularLocation>
</comment>
<dbReference type="EMBL" id="GDHC01008232">
    <property type="protein sequence ID" value="JAQ10397.1"/>
    <property type="molecule type" value="Transcribed_RNA"/>
</dbReference>
<gene>
    <name evidence="9" type="primary">MAD1L1_4</name>
    <name evidence="11" type="synonym">MAD1L1_1</name>
    <name evidence="10" type="synonym">MAD1L1_3</name>
    <name evidence="12" type="synonym">MAD1L1_5</name>
    <name evidence="10" type="ORF">g.69214</name>
    <name evidence="9" type="ORF">g.69217</name>
    <name evidence="12" type="ORF">g.69221</name>
    <name evidence="11" type="ORF">g.69225</name>
</gene>
<proteinExistence type="inferred from homology"/>
<feature type="coiled-coil region" evidence="7">
    <location>
        <begin position="597"/>
        <end position="665"/>
    </location>
</feature>